<sequence length="116" mass="12447">MADTWDIDDPLRPRLRPTGSTDGRLRPEERPDRLGQVSEAVASDATHLNVLPLDRTALIGLFDGPKGTAALLRLADGTVVKVQPGEAVDGGRVTAIDLQGLRMQRNGEEVVLTLPS</sequence>
<evidence type="ECO:0000313" key="2">
    <source>
        <dbReference type="EMBL" id="TNC50745.1"/>
    </source>
</evidence>
<feature type="region of interest" description="Disordered" evidence="1">
    <location>
        <begin position="1"/>
        <end position="35"/>
    </location>
</feature>
<dbReference type="Proteomes" id="UP000305887">
    <property type="component" value="Unassembled WGS sequence"/>
</dbReference>
<reference evidence="2 3" key="1">
    <citation type="submission" date="2019-06" db="EMBL/GenBank/DDBJ databases">
        <title>YIM 131921 draft genome.</title>
        <authorList>
            <person name="Jiang L."/>
        </authorList>
    </citation>
    <scope>NUCLEOTIDE SEQUENCE [LARGE SCALE GENOMIC DNA]</scope>
    <source>
        <strain evidence="2 3">YIM 131921</strain>
    </source>
</reference>
<protein>
    <submittedName>
        <fullName evidence="2">Pilus assembly protein PilP</fullName>
    </submittedName>
</protein>
<proteinExistence type="predicted"/>
<comment type="caution">
    <text evidence="2">The sequence shown here is derived from an EMBL/GenBank/DDBJ whole genome shotgun (WGS) entry which is preliminary data.</text>
</comment>
<dbReference type="EMBL" id="VDFU01000006">
    <property type="protein sequence ID" value="TNC50745.1"/>
    <property type="molecule type" value="Genomic_DNA"/>
</dbReference>
<evidence type="ECO:0000313" key="3">
    <source>
        <dbReference type="Proteomes" id="UP000305887"/>
    </source>
</evidence>
<accession>A0A5C4MX51</accession>
<dbReference type="RefSeq" id="WP_139076066.1">
    <property type="nucleotide sequence ID" value="NZ_VDFU01000006.1"/>
</dbReference>
<name>A0A5C4MX51_9RHOB</name>
<gene>
    <name evidence="2" type="ORF">FHG66_07140</name>
</gene>
<dbReference type="AlphaFoldDB" id="A0A5C4MX51"/>
<feature type="compositionally biased region" description="Basic and acidic residues" evidence="1">
    <location>
        <begin position="23"/>
        <end position="33"/>
    </location>
</feature>
<organism evidence="2 3">
    <name type="scientific">Rubellimicrobium rubrum</name>
    <dbReference type="NCBI Taxonomy" id="2585369"/>
    <lineage>
        <taxon>Bacteria</taxon>
        <taxon>Pseudomonadati</taxon>
        <taxon>Pseudomonadota</taxon>
        <taxon>Alphaproteobacteria</taxon>
        <taxon>Rhodobacterales</taxon>
        <taxon>Roseobacteraceae</taxon>
        <taxon>Rubellimicrobium</taxon>
    </lineage>
</organism>
<dbReference type="OrthoDB" id="7652348at2"/>
<keyword evidence="3" id="KW-1185">Reference proteome</keyword>
<evidence type="ECO:0000256" key="1">
    <source>
        <dbReference type="SAM" id="MobiDB-lite"/>
    </source>
</evidence>